<dbReference type="InterPro" id="IPR036291">
    <property type="entry name" value="NAD(P)-bd_dom_sf"/>
</dbReference>
<protein>
    <submittedName>
        <fullName evidence="4">Short-subunit dehydrogenase</fullName>
    </submittedName>
</protein>
<keyword evidence="2" id="KW-0560">Oxidoreductase</keyword>
<evidence type="ECO:0000256" key="2">
    <source>
        <dbReference type="ARBA" id="ARBA00023002"/>
    </source>
</evidence>
<keyword evidence="5" id="KW-1185">Reference proteome</keyword>
<comment type="caution">
    <text evidence="4">The sequence shown here is derived from an EMBL/GenBank/DDBJ whole genome shotgun (WGS) entry which is preliminary data.</text>
</comment>
<dbReference type="PRINTS" id="PR00080">
    <property type="entry name" value="SDRFAMILY"/>
</dbReference>
<evidence type="ECO:0000313" key="4">
    <source>
        <dbReference type="EMBL" id="MDQ0213778.1"/>
    </source>
</evidence>
<dbReference type="Pfam" id="PF00106">
    <property type="entry name" value="adh_short"/>
    <property type="match status" value="1"/>
</dbReference>
<dbReference type="PANTHER" id="PTHR44196">
    <property type="entry name" value="DEHYDROGENASE/REDUCTASE SDR FAMILY MEMBER 7B"/>
    <property type="match status" value="1"/>
</dbReference>
<accession>A0AAJ1WHX9</accession>
<dbReference type="PANTHER" id="PTHR44196:SF1">
    <property type="entry name" value="DEHYDROGENASE_REDUCTASE SDR FAMILY MEMBER 7B"/>
    <property type="match status" value="1"/>
</dbReference>
<dbReference type="GO" id="GO:0016616">
    <property type="term" value="F:oxidoreductase activity, acting on the CH-OH group of donors, NAD or NADP as acceptor"/>
    <property type="evidence" value="ECO:0007669"/>
    <property type="project" value="UniProtKB-ARBA"/>
</dbReference>
<dbReference type="PRINTS" id="PR00081">
    <property type="entry name" value="GDHRDH"/>
</dbReference>
<organism evidence="4 5">
    <name type="scientific">Oikeobacillus pervagus</name>
    <dbReference type="NCBI Taxonomy" id="1325931"/>
    <lineage>
        <taxon>Bacteria</taxon>
        <taxon>Bacillati</taxon>
        <taxon>Bacillota</taxon>
        <taxon>Bacilli</taxon>
        <taxon>Bacillales</taxon>
        <taxon>Bacillaceae</taxon>
        <taxon>Oikeobacillus</taxon>
    </lineage>
</organism>
<dbReference type="Gene3D" id="3.40.50.720">
    <property type="entry name" value="NAD(P)-binding Rossmann-like Domain"/>
    <property type="match status" value="1"/>
</dbReference>
<name>A0AAJ1WHX9_9BACI</name>
<dbReference type="FunFam" id="3.40.50.720:FF:000047">
    <property type="entry name" value="NADP-dependent L-serine/L-allo-threonine dehydrogenase"/>
    <property type="match status" value="1"/>
</dbReference>
<reference evidence="4" key="1">
    <citation type="submission" date="2023-07" db="EMBL/GenBank/DDBJ databases">
        <title>Genomic Encyclopedia of Type Strains, Phase IV (KMG-IV): sequencing the most valuable type-strain genomes for metagenomic binning, comparative biology and taxonomic classification.</title>
        <authorList>
            <person name="Goeker M."/>
        </authorList>
    </citation>
    <scope>NUCLEOTIDE SEQUENCE</scope>
    <source>
        <strain evidence="4">DSM 23947</strain>
    </source>
</reference>
<dbReference type="InterPro" id="IPR020904">
    <property type="entry name" value="Sc_DH/Rdtase_CS"/>
</dbReference>
<proteinExistence type="inferred from homology"/>
<dbReference type="PROSITE" id="PS00061">
    <property type="entry name" value="ADH_SHORT"/>
    <property type="match status" value="1"/>
</dbReference>
<dbReference type="SUPFAM" id="SSF51735">
    <property type="entry name" value="NAD(P)-binding Rossmann-fold domains"/>
    <property type="match status" value="1"/>
</dbReference>
<evidence type="ECO:0000256" key="1">
    <source>
        <dbReference type="ARBA" id="ARBA00006484"/>
    </source>
</evidence>
<dbReference type="Proteomes" id="UP001237207">
    <property type="component" value="Unassembled WGS sequence"/>
</dbReference>
<comment type="similarity">
    <text evidence="1 3">Belongs to the short-chain dehydrogenases/reductases (SDR) family.</text>
</comment>
<dbReference type="PIRSF" id="PIRSF000126">
    <property type="entry name" value="11-beta-HSD1"/>
    <property type="match status" value="1"/>
</dbReference>
<dbReference type="InterPro" id="IPR002347">
    <property type="entry name" value="SDR_fam"/>
</dbReference>
<evidence type="ECO:0000256" key="3">
    <source>
        <dbReference type="RuleBase" id="RU000363"/>
    </source>
</evidence>
<evidence type="ECO:0000313" key="5">
    <source>
        <dbReference type="Proteomes" id="UP001237207"/>
    </source>
</evidence>
<dbReference type="EMBL" id="JAUSUC010000001">
    <property type="protein sequence ID" value="MDQ0213778.1"/>
    <property type="molecule type" value="Genomic_DNA"/>
</dbReference>
<sequence length="264" mass="28916">MNKRLKGKNIVITGASGGIGEQMALKAAQNGANIALLARREPNLLAIQHRIEQQFSVRVLVFSVDISKRAEVEKAFTAIFSKLGSVDVLVNNAGFGVFDEAHQASWKDIEGMFQVNVLGLISCTQFVIPHMKERGSGHIINIASQAGKLATPKSSVYAATKHAVLGFTNSVRMELSRDGIYVTAVNPGPIATNFFEIADQSGSYVKSIQKLMLDPEKVASTITKAMFTNKREINLPKWMNVGSVLYALFPRMVERVGKKAFFKK</sequence>
<dbReference type="GO" id="GO:0016020">
    <property type="term" value="C:membrane"/>
    <property type="evidence" value="ECO:0007669"/>
    <property type="project" value="TreeGrafter"/>
</dbReference>
<gene>
    <name evidence="4" type="ORF">J2S13_000172</name>
</gene>
<dbReference type="AlphaFoldDB" id="A0AAJ1WHX9"/>